<dbReference type="STRING" id="1423776.FD04_GL001940"/>
<keyword evidence="7" id="KW-0805">Transcription regulation</keyword>
<dbReference type="Proteomes" id="UP000051160">
    <property type="component" value="Unassembled WGS sequence"/>
</dbReference>
<dbReference type="PROSITE" id="PS50944">
    <property type="entry name" value="HTH_DTXR"/>
    <property type="match status" value="1"/>
</dbReference>
<comment type="subcellular location">
    <subcellularLocation>
        <location evidence="1">Cytoplasm</location>
    </subcellularLocation>
</comment>
<dbReference type="InterPro" id="IPR022687">
    <property type="entry name" value="HTH_DTXR"/>
</dbReference>
<evidence type="ECO:0000256" key="11">
    <source>
        <dbReference type="ARBA" id="ARBA00023211"/>
    </source>
</evidence>
<dbReference type="AlphaFoldDB" id="A0A0R1LNK0"/>
<keyword evidence="6" id="KW-0408">Iron</keyword>
<dbReference type="InterPro" id="IPR036421">
    <property type="entry name" value="Fe_dep_repressor_sf"/>
</dbReference>
<evidence type="ECO:0000256" key="5">
    <source>
        <dbReference type="ARBA" id="ARBA00022491"/>
    </source>
</evidence>
<evidence type="ECO:0000256" key="12">
    <source>
        <dbReference type="ARBA" id="ARBA00032593"/>
    </source>
</evidence>
<keyword evidence="9" id="KW-0010">Activator</keyword>
<evidence type="ECO:0000256" key="1">
    <source>
        <dbReference type="ARBA" id="ARBA00004496"/>
    </source>
</evidence>
<proteinExistence type="inferred from homology"/>
<dbReference type="GO" id="GO:0003677">
    <property type="term" value="F:DNA binding"/>
    <property type="evidence" value="ECO:0007669"/>
    <property type="project" value="UniProtKB-KW"/>
</dbReference>
<accession>A0A0R1LNK0</accession>
<protein>
    <recommendedName>
        <fullName evidence="12">Manganese transport regulator</fullName>
    </recommendedName>
</protein>
<dbReference type="PANTHER" id="PTHR33238">
    <property type="entry name" value="IRON (METAL) DEPENDENT REPRESSOR, DTXR FAMILY"/>
    <property type="match status" value="1"/>
</dbReference>
<dbReference type="GO" id="GO:0046983">
    <property type="term" value="F:protein dimerization activity"/>
    <property type="evidence" value="ECO:0007669"/>
    <property type="project" value="InterPro"/>
</dbReference>
<dbReference type="InterPro" id="IPR038157">
    <property type="entry name" value="FeoA_core_dom"/>
</dbReference>
<evidence type="ECO:0000313" key="15">
    <source>
        <dbReference type="Proteomes" id="UP000051160"/>
    </source>
</evidence>
<dbReference type="SUPFAM" id="SSF47979">
    <property type="entry name" value="Iron-dependent repressor protein, dimerization domain"/>
    <property type="match status" value="1"/>
</dbReference>
<dbReference type="InterPro" id="IPR008988">
    <property type="entry name" value="Transcriptional_repressor_C"/>
</dbReference>
<name>A0A0R1LNK0_9LACO</name>
<dbReference type="EMBL" id="AZEE01000030">
    <property type="protein sequence ID" value="KRK97080.1"/>
    <property type="molecule type" value="Genomic_DNA"/>
</dbReference>
<dbReference type="SMART" id="SM00899">
    <property type="entry name" value="FeoA"/>
    <property type="match status" value="1"/>
</dbReference>
<dbReference type="Pfam" id="PF02742">
    <property type="entry name" value="Fe_dep_repr_C"/>
    <property type="match status" value="1"/>
</dbReference>
<dbReference type="InterPro" id="IPR036390">
    <property type="entry name" value="WH_DNA-bd_sf"/>
</dbReference>
<dbReference type="InterPro" id="IPR001367">
    <property type="entry name" value="Fe_dep_repressor"/>
</dbReference>
<evidence type="ECO:0000256" key="10">
    <source>
        <dbReference type="ARBA" id="ARBA00023163"/>
    </source>
</evidence>
<evidence type="ECO:0000256" key="8">
    <source>
        <dbReference type="ARBA" id="ARBA00023125"/>
    </source>
</evidence>
<dbReference type="InterPro" id="IPR036388">
    <property type="entry name" value="WH-like_DNA-bd_sf"/>
</dbReference>
<keyword evidence="5" id="KW-0678">Repressor</keyword>
<keyword evidence="15" id="KW-1185">Reference proteome</keyword>
<dbReference type="InterPro" id="IPR022689">
    <property type="entry name" value="Iron_dep_repressor"/>
</dbReference>
<evidence type="ECO:0000256" key="3">
    <source>
        <dbReference type="ARBA" id="ARBA00011738"/>
    </source>
</evidence>
<evidence type="ECO:0000256" key="9">
    <source>
        <dbReference type="ARBA" id="ARBA00023159"/>
    </source>
</evidence>
<comment type="subunit">
    <text evidence="3">Homodimer.</text>
</comment>
<dbReference type="SUPFAM" id="SSF50037">
    <property type="entry name" value="C-terminal domain of transcriptional repressors"/>
    <property type="match status" value="1"/>
</dbReference>
<organism evidence="14 15">
    <name type="scientific">Secundilactobacillus odoratitofui DSM 19909 = JCM 15043</name>
    <dbReference type="NCBI Taxonomy" id="1423776"/>
    <lineage>
        <taxon>Bacteria</taxon>
        <taxon>Bacillati</taxon>
        <taxon>Bacillota</taxon>
        <taxon>Bacilli</taxon>
        <taxon>Lactobacillales</taxon>
        <taxon>Lactobacillaceae</taxon>
        <taxon>Secundilactobacillus</taxon>
    </lineage>
</organism>
<dbReference type="PATRIC" id="fig|1423776.4.peg.1966"/>
<evidence type="ECO:0000259" key="13">
    <source>
        <dbReference type="PROSITE" id="PS50944"/>
    </source>
</evidence>
<feature type="domain" description="HTH dtxR-type" evidence="13">
    <location>
        <begin position="1"/>
        <end position="62"/>
    </location>
</feature>
<sequence length="215" mass="23757">MTPMKEDYLKIIFELGGASEKVSNKQIAISLNIAAGSVTEMVTKMAEEGLVVHEPYAGISLTPKGRELAVTLVRKHRLWETFLVKRLNYALPDLDVEAEKLEHVTSEKLANAIDDALDNPTKCPHGGTIPDRSGHFAGESHLILNDVKDGETVTVARFIDNHDLLTYLGDIKLDLGDQLVVNKHDPFEGPVLVTNLTDKQDLTIGYKAAHYIFVE</sequence>
<evidence type="ECO:0000256" key="6">
    <source>
        <dbReference type="ARBA" id="ARBA00023004"/>
    </source>
</evidence>
<dbReference type="GO" id="GO:0005737">
    <property type="term" value="C:cytoplasm"/>
    <property type="evidence" value="ECO:0007669"/>
    <property type="project" value="UniProtKB-SubCell"/>
</dbReference>
<dbReference type="Pfam" id="PF01325">
    <property type="entry name" value="Fe_dep_repress"/>
    <property type="match status" value="1"/>
</dbReference>
<dbReference type="RefSeq" id="WP_054700849.1">
    <property type="nucleotide sequence ID" value="NZ_AZEE01000030.1"/>
</dbReference>
<keyword evidence="10" id="KW-0804">Transcription</keyword>
<dbReference type="Gene3D" id="1.10.10.10">
    <property type="entry name" value="Winged helix-like DNA-binding domain superfamily/Winged helix DNA-binding domain"/>
    <property type="match status" value="1"/>
</dbReference>
<gene>
    <name evidence="14" type="ORF">FD04_GL001940</name>
</gene>
<dbReference type="PANTHER" id="PTHR33238:SF11">
    <property type="entry name" value="TRANSCRIPTIONAL REGULATOR MNTR"/>
    <property type="match status" value="1"/>
</dbReference>
<comment type="similarity">
    <text evidence="2">Belongs to the DtxR/MntR family.</text>
</comment>
<dbReference type="InterPro" id="IPR050536">
    <property type="entry name" value="DtxR_MntR_Metal-Reg"/>
</dbReference>
<dbReference type="InterPro" id="IPR007167">
    <property type="entry name" value="Fe-transptr_FeoA-like"/>
</dbReference>
<evidence type="ECO:0000256" key="4">
    <source>
        <dbReference type="ARBA" id="ARBA00022490"/>
    </source>
</evidence>
<evidence type="ECO:0000313" key="14">
    <source>
        <dbReference type="EMBL" id="KRK97080.1"/>
    </source>
</evidence>
<dbReference type="OrthoDB" id="9791355at2"/>
<keyword evidence="11" id="KW-0464">Manganese</keyword>
<dbReference type="Pfam" id="PF04023">
    <property type="entry name" value="FeoA"/>
    <property type="match status" value="1"/>
</dbReference>
<keyword evidence="4" id="KW-0963">Cytoplasm</keyword>
<dbReference type="GO" id="GO:0003700">
    <property type="term" value="F:DNA-binding transcription factor activity"/>
    <property type="evidence" value="ECO:0007669"/>
    <property type="project" value="InterPro"/>
</dbReference>
<comment type="caution">
    <text evidence="14">The sequence shown here is derived from an EMBL/GenBank/DDBJ whole genome shotgun (WGS) entry which is preliminary data.</text>
</comment>
<reference evidence="14 15" key="1">
    <citation type="journal article" date="2015" name="Genome Announc.">
        <title>Expanding the biotechnology potential of lactobacilli through comparative genomics of 213 strains and associated genera.</title>
        <authorList>
            <person name="Sun Z."/>
            <person name="Harris H.M."/>
            <person name="McCann A."/>
            <person name="Guo C."/>
            <person name="Argimon S."/>
            <person name="Zhang W."/>
            <person name="Yang X."/>
            <person name="Jeffery I.B."/>
            <person name="Cooney J.C."/>
            <person name="Kagawa T.F."/>
            <person name="Liu W."/>
            <person name="Song Y."/>
            <person name="Salvetti E."/>
            <person name="Wrobel A."/>
            <person name="Rasinkangas P."/>
            <person name="Parkhill J."/>
            <person name="Rea M.C."/>
            <person name="O'Sullivan O."/>
            <person name="Ritari J."/>
            <person name="Douillard F.P."/>
            <person name="Paul Ross R."/>
            <person name="Yang R."/>
            <person name="Briner A.E."/>
            <person name="Felis G.E."/>
            <person name="de Vos W.M."/>
            <person name="Barrangou R."/>
            <person name="Klaenhammer T.R."/>
            <person name="Caufield P.W."/>
            <person name="Cui Y."/>
            <person name="Zhang H."/>
            <person name="O'Toole P.W."/>
        </authorList>
    </citation>
    <scope>NUCLEOTIDE SEQUENCE [LARGE SCALE GENOMIC DNA]</scope>
    <source>
        <strain evidence="14 15">DSM 19909</strain>
    </source>
</reference>
<evidence type="ECO:0000256" key="7">
    <source>
        <dbReference type="ARBA" id="ARBA00023015"/>
    </source>
</evidence>
<keyword evidence="8" id="KW-0238">DNA-binding</keyword>
<dbReference type="Gene3D" id="2.30.30.90">
    <property type="match status" value="1"/>
</dbReference>
<dbReference type="SMART" id="SM00529">
    <property type="entry name" value="HTH_DTXR"/>
    <property type="match status" value="1"/>
</dbReference>
<evidence type="ECO:0000256" key="2">
    <source>
        <dbReference type="ARBA" id="ARBA00007871"/>
    </source>
</evidence>
<dbReference type="GO" id="GO:0046914">
    <property type="term" value="F:transition metal ion binding"/>
    <property type="evidence" value="ECO:0007669"/>
    <property type="project" value="InterPro"/>
</dbReference>
<dbReference type="SUPFAM" id="SSF46785">
    <property type="entry name" value="Winged helix' DNA-binding domain"/>
    <property type="match status" value="1"/>
</dbReference>